<dbReference type="AlphaFoldDB" id="A0A4U6T492"/>
<sequence>MRPRSICLPQPGYFLRSSLPAGGVVFRCVEGWIVMDAWLPAPAMRSDGGGGGVRVPSDAYRTLSCMGVIYRVLYSKPNSDYVHGYRGRAVMDGSYRSGPRDVRAGSEQFPIV</sequence>
<protein>
    <submittedName>
        <fullName evidence="1">Uncharacterized protein</fullName>
    </submittedName>
</protein>
<evidence type="ECO:0000313" key="1">
    <source>
        <dbReference type="EMBL" id="TKV91666.1"/>
    </source>
</evidence>
<keyword evidence="2" id="KW-1185">Reference proteome</keyword>
<dbReference type="Gramene" id="TKV91666">
    <property type="protein sequence ID" value="TKV91666"/>
    <property type="gene ID" value="SEVIR_9G111800v2"/>
</dbReference>
<reference evidence="1" key="1">
    <citation type="submission" date="2019-03" db="EMBL/GenBank/DDBJ databases">
        <title>WGS assembly of Setaria viridis.</title>
        <authorList>
            <person name="Huang P."/>
            <person name="Jenkins J."/>
            <person name="Grimwood J."/>
            <person name="Barry K."/>
            <person name="Healey A."/>
            <person name="Mamidi S."/>
            <person name="Sreedasyam A."/>
            <person name="Shu S."/>
            <person name="Feldman M."/>
            <person name="Wu J."/>
            <person name="Yu Y."/>
            <person name="Chen C."/>
            <person name="Johnson J."/>
            <person name="Rokhsar D."/>
            <person name="Baxter I."/>
            <person name="Schmutz J."/>
            <person name="Brutnell T."/>
            <person name="Kellogg E."/>
        </authorList>
    </citation>
    <scope>NUCLEOTIDE SEQUENCE [LARGE SCALE GENOMIC DNA]</scope>
</reference>
<organism evidence="1 2">
    <name type="scientific">Setaria viridis</name>
    <name type="common">Green bristlegrass</name>
    <name type="synonym">Setaria italica subsp. viridis</name>
    <dbReference type="NCBI Taxonomy" id="4556"/>
    <lineage>
        <taxon>Eukaryota</taxon>
        <taxon>Viridiplantae</taxon>
        <taxon>Streptophyta</taxon>
        <taxon>Embryophyta</taxon>
        <taxon>Tracheophyta</taxon>
        <taxon>Spermatophyta</taxon>
        <taxon>Magnoliopsida</taxon>
        <taxon>Liliopsida</taxon>
        <taxon>Poales</taxon>
        <taxon>Poaceae</taxon>
        <taxon>PACMAD clade</taxon>
        <taxon>Panicoideae</taxon>
        <taxon>Panicodae</taxon>
        <taxon>Paniceae</taxon>
        <taxon>Cenchrinae</taxon>
        <taxon>Setaria</taxon>
    </lineage>
</organism>
<accession>A0A4U6T492</accession>
<dbReference type="Proteomes" id="UP000298652">
    <property type="component" value="Chromosome 9"/>
</dbReference>
<evidence type="ECO:0000313" key="2">
    <source>
        <dbReference type="Proteomes" id="UP000298652"/>
    </source>
</evidence>
<proteinExistence type="predicted"/>
<gene>
    <name evidence="1" type="ORF">SEVIR_9G111800v2</name>
</gene>
<dbReference type="EMBL" id="CM016560">
    <property type="protein sequence ID" value="TKV91666.1"/>
    <property type="molecule type" value="Genomic_DNA"/>
</dbReference>
<name>A0A4U6T492_SETVI</name>